<comment type="caution">
    <text evidence="1">The sequence shown here is derived from an EMBL/GenBank/DDBJ whole genome shotgun (WGS) entry which is preliminary data.</text>
</comment>
<dbReference type="Proteomes" id="UP001139981">
    <property type="component" value="Unassembled WGS sequence"/>
</dbReference>
<protein>
    <submittedName>
        <fullName evidence="1">Uncharacterized protein</fullName>
    </submittedName>
</protein>
<name>A0ACC1M560_9FUNG</name>
<evidence type="ECO:0000313" key="1">
    <source>
        <dbReference type="EMBL" id="KAJ2894882.1"/>
    </source>
</evidence>
<sequence>MANKIDQQTLSQAIALYNEAIQDTPPNRTIFDNLVDLVHEKPLLLYNSFFDKGYEAANSVIDVWHGGPEAQEDDNLSFLTPPAAWGWATMEEAACQVPPQSLFDTDYPVFVRRFLELAGKTLQFSDSTPAPIVRRVVQAITRFWPELIRICLDSNPEDSAWRERYLEMAELDKKIQQLASTSDDPALGVHLVKHQETAVAMFTEVPNSISNDSSGLIDLSRIPDSHAYIDKAALVSRAASAKQQLVRLLPNSENLRLCNMSFITALLNSVFYLMILRPQLCDELLGKLVEWYAIINSSEQGMTHAQLVMIGKTVRISLLHLYAHPNMSQYSDLLETELDKIGGLEWETWRERKAKQDKKEQREREIRERSKHRTGEMVGTKRRPRENDDNDEEENQSRMLEENAKRVKLDEVGDAAALAAAAAAAKEAEIQAVQLAAGTETDMELKEQLETTLPESAFEMQPMDALTDDARDALFVEALKRVVDAGSVVDKFIARNRLQTLSASTSQPPPPPPDTTGLGDVTEFGALAALPNGISTNAGIMEDSMLMLVRLICNCYIMSKDIADTSNVTASSPRVSAKWAEVHACAEAVLKAVIESPRERYGLGILLLYEIWMAVVISDPQQAGLPGSNSAKPCSALALYTRWCDSIFDAIIQCGVDTTLNQKAAAIAAAAAAAAESASAAVSAAAAAAAESASAAVSGSGVPVPQQQQQPPALPQPMQQQDRLILNFVLDVPHISPTAIKKLEACLNHADTAMLGYATLDKAMELRPPVVKAGMELLLTYSGHRERATRIGCIRAVKKYYTTSTYTAMIEKWAQMMLKTSIDNAIVTSNKVDAEAKQVLQKPVEPLEPGASKEQVQAADARAIEARKAEVLQVHKRGEQEIEACLVSHAELLLALCTRNMELYTDVLNAYASAPPPVQSVLRRVVTPLVKSVSNTPAKIVPALAKFPSGAESLVLRTIFILSAEGSQVPAEELVQAVTEMCDTRGLDARFLVFIANGLSKDEALKRLGSVLMLLNGRETQWPLVSEFYARLTTPYASNPSLLSPMELLLALHRAAIEEGSPVPMNKLFEGLAVYSDMRRPDGTPVFSTQVFVAALKVLIDEPVISPLMLHAAEVYHRKRGGPAGSVVFLLQKLIERNVWEMSEPVFESFVRCFFAMQPGSLGLVKHIPSDVLKKMVAVLPAFEPVVRSYVSGMSESFREKFSWLVSDGKE</sequence>
<reference evidence="1" key="1">
    <citation type="submission" date="2022-07" db="EMBL/GenBank/DDBJ databases">
        <title>Phylogenomic reconstructions and comparative analyses of Kickxellomycotina fungi.</title>
        <authorList>
            <person name="Reynolds N.K."/>
            <person name="Stajich J.E."/>
            <person name="Barry K."/>
            <person name="Grigoriev I.V."/>
            <person name="Crous P."/>
            <person name="Smith M.E."/>
        </authorList>
    </citation>
    <scope>NUCLEOTIDE SEQUENCE</scope>
    <source>
        <strain evidence="1">CBS 190363</strain>
    </source>
</reference>
<accession>A0ACC1M560</accession>
<proteinExistence type="predicted"/>
<keyword evidence="2" id="KW-1185">Reference proteome</keyword>
<gene>
    <name evidence="1" type="ORF">IWW38_002454</name>
</gene>
<organism evidence="1 2">
    <name type="scientific">Coemansia aciculifera</name>
    <dbReference type="NCBI Taxonomy" id="417176"/>
    <lineage>
        <taxon>Eukaryota</taxon>
        <taxon>Fungi</taxon>
        <taxon>Fungi incertae sedis</taxon>
        <taxon>Zoopagomycota</taxon>
        <taxon>Kickxellomycotina</taxon>
        <taxon>Kickxellomycetes</taxon>
        <taxon>Kickxellales</taxon>
        <taxon>Kickxellaceae</taxon>
        <taxon>Coemansia</taxon>
    </lineage>
</organism>
<dbReference type="EMBL" id="JANBVB010000357">
    <property type="protein sequence ID" value="KAJ2894882.1"/>
    <property type="molecule type" value="Genomic_DNA"/>
</dbReference>
<evidence type="ECO:0000313" key="2">
    <source>
        <dbReference type="Proteomes" id="UP001139981"/>
    </source>
</evidence>